<feature type="binding site" evidence="9">
    <location>
        <position position="171"/>
    </location>
    <ligand>
        <name>Zn(2+)</name>
        <dbReference type="ChEBI" id="CHEBI:29105"/>
    </ligand>
</feature>
<feature type="domain" description="Mannose-6-phosphate isomerase cupin" evidence="12">
    <location>
        <begin position="238"/>
        <end position="310"/>
    </location>
</feature>
<proteinExistence type="inferred from homology"/>
<evidence type="ECO:0000256" key="7">
    <source>
        <dbReference type="ARBA" id="ARBA00029741"/>
    </source>
</evidence>
<dbReference type="Proteomes" id="UP000190285">
    <property type="component" value="Unassembled WGS sequence"/>
</dbReference>
<dbReference type="GO" id="GO:0004476">
    <property type="term" value="F:mannose-6-phosphate isomerase activity"/>
    <property type="evidence" value="ECO:0007669"/>
    <property type="project" value="UniProtKB-EC"/>
</dbReference>
<dbReference type="InterPro" id="IPR046457">
    <property type="entry name" value="PMI_typeI_cat"/>
</dbReference>
<evidence type="ECO:0000259" key="11">
    <source>
        <dbReference type="Pfam" id="PF20511"/>
    </source>
</evidence>
<evidence type="ECO:0000256" key="3">
    <source>
        <dbReference type="ARBA" id="ARBA00011956"/>
    </source>
</evidence>
<keyword evidence="14" id="KW-1185">Reference proteome</keyword>
<dbReference type="InterPro" id="IPR014710">
    <property type="entry name" value="RmlC-like_jellyroll"/>
</dbReference>
<dbReference type="InterPro" id="IPR011051">
    <property type="entry name" value="RmlC_Cupin_sf"/>
</dbReference>
<dbReference type="SUPFAM" id="SSF51182">
    <property type="entry name" value="RmlC-like cupins"/>
    <property type="match status" value="1"/>
</dbReference>
<dbReference type="GO" id="GO:0005975">
    <property type="term" value="P:carbohydrate metabolic process"/>
    <property type="evidence" value="ECO:0007669"/>
    <property type="project" value="InterPro"/>
</dbReference>
<gene>
    <name evidence="13" type="ORF">SAMN02194393_01686</name>
</gene>
<dbReference type="InterPro" id="IPR001250">
    <property type="entry name" value="Man6P_Isoase-1"/>
</dbReference>
<dbReference type="PANTHER" id="PTHR42742">
    <property type="entry name" value="TRANSCRIPTIONAL REPRESSOR MPRA"/>
    <property type="match status" value="1"/>
</dbReference>
<dbReference type="Gene3D" id="2.60.120.10">
    <property type="entry name" value="Jelly Rolls"/>
    <property type="match status" value="2"/>
</dbReference>
<evidence type="ECO:0000256" key="8">
    <source>
        <dbReference type="ARBA" id="ARBA00030762"/>
    </source>
</evidence>
<dbReference type="RefSeq" id="WP_079490860.1">
    <property type="nucleotide sequence ID" value="NZ_FUZT01000004.1"/>
</dbReference>
<feature type="domain" description="Phosphomannose isomerase type I catalytic" evidence="11">
    <location>
        <begin position="14"/>
        <end position="128"/>
    </location>
</feature>
<dbReference type="OrthoDB" id="9808275at2"/>
<keyword evidence="5 9" id="KW-0862">Zinc</keyword>
<evidence type="ECO:0000313" key="14">
    <source>
        <dbReference type="Proteomes" id="UP000190285"/>
    </source>
</evidence>
<feature type="binding site" evidence="9">
    <location>
        <position position="97"/>
    </location>
    <ligand>
        <name>Zn(2+)</name>
        <dbReference type="ChEBI" id="CHEBI:29105"/>
    </ligand>
</feature>
<dbReference type="CDD" id="cd07010">
    <property type="entry name" value="cupin_PMI_type_I_N_bac"/>
    <property type="match status" value="1"/>
</dbReference>
<dbReference type="EMBL" id="FUZT01000004">
    <property type="protein sequence ID" value="SKC61439.1"/>
    <property type="molecule type" value="Genomic_DNA"/>
</dbReference>
<evidence type="ECO:0000256" key="5">
    <source>
        <dbReference type="ARBA" id="ARBA00022833"/>
    </source>
</evidence>
<name>A0A1T5KD40_9FIRM</name>
<evidence type="ECO:0000313" key="13">
    <source>
        <dbReference type="EMBL" id="SKC61439.1"/>
    </source>
</evidence>
<evidence type="ECO:0000256" key="1">
    <source>
        <dbReference type="ARBA" id="ARBA00000757"/>
    </source>
</evidence>
<dbReference type="InterPro" id="IPR051804">
    <property type="entry name" value="Carb_Metab_Reg_Kinase/Isom"/>
</dbReference>
<evidence type="ECO:0000256" key="2">
    <source>
        <dbReference type="ARBA" id="ARBA00010772"/>
    </source>
</evidence>
<dbReference type="PIRSF" id="PIRSF036894">
    <property type="entry name" value="PMI_Firm_short"/>
    <property type="match status" value="1"/>
</dbReference>
<dbReference type="Pfam" id="PF21621">
    <property type="entry name" value="MPI_cupin_dom"/>
    <property type="match status" value="1"/>
</dbReference>
<feature type="active site" evidence="10">
    <location>
        <position position="191"/>
    </location>
</feature>
<protein>
    <recommendedName>
        <fullName evidence="3">mannose-6-phosphate isomerase</fullName>
        <ecNumber evidence="3">5.3.1.8</ecNumber>
    </recommendedName>
    <alternativeName>
        <fullName evidence="7">Phosphohexomutase</fullName>
    </alternativeName>
    <alternativeName>
        <fullName evidence="8">Phosphomannose isomerase</fullName>
    </alternativeName>
</protein>
<comment type="cofactor">
    <cofactor evidence="9">
        <name>Zn(2+)</name>
        <dbReference type="ChEBI" id="CHEBI:29105"/>
    </cofactor>
    <text evidence="9">Binds 1 zinc ion per subunit.</text>
</comment>
<keyword evidence="6 13" id="KW-0413">Isomerase</keyword>
<dbReference type="EC" id="5.3.1.8" evidence="3"/>
<dbReference type="STRING" id="36842.SAMN02194393_01686"/>
<sequence>MSELIFFKPIPKVTIWGGEKLKNYFNYGFLPSSTGQCWVFSAQSNESNEIINGEFKGKTLLDLWENHGYLFNKNSKIKFPFIVSLVGAEDDLSIQVHPNDFYAKKYNYLSGKNEAWYFIDTEEKAEIVYGHKGENKDEFIECVKNKKWNKLLFHKKVKKDDFVYIPAGELHALKGGNLVYEIQQASDVTYRFYDYDRVNKLGEKRELHIDKALECVNIPSKRNTDPNIKEKKFKSGKETIYISNQYFSVKKIEAYGELELKFDENYLLVTVIGGEGKVNGYRIKTGDNFLIPYGVENLKINGNMKLMMTYEGLCC</sequence>
<dbReference type="NCBIfam" id="TIGR00218">
    <property type="entry name" value="manA"/>
    <property type="match status" value="1"/>
</dbReference>
<evidence type="ECO:0000256" key="9">
    <source>
        <dbReference type="PIRSR" id="PIRSR036894-1"/>
    </source>
</evidence>
<evidence type="ECO:0000256" key="4">
    <source>
        <dbReference type="ARBA" id="ARBA00022723"/>
    </source>
</evidence>
<dbReference type="AlphaFoldDB" id="A0A1T5KD40"/>
<dbReference type="InterPro" id="IPR049071">
    <property type="entry name" value="MPI_cupin_dom"/>
</dbReference>
<comment type="similarity">
    <text evidence="2">Belongs to the mannose-6-phosphate isomerase type 1 family.</text>
</comment>
<dbReference type="InterPro" id="IPR014628">
    <property type="entry name" value="Man6P_isomerase_Firm_short"/>
</dbReference>
<feature type="binding site" evidence="9">
    <location>
        <position position="114"/>
    </location>
    <ligand>
        <name>Zn(2+)</name>
        <dbReference type="ChEBI" id="CHEBI:29105"/>
    </ligand>
</feature>
<evidence type="ECO:0000259" key="12">
    <source>
        <dbReference type="Pfam" id="PF21621"/>
    </source>
</evidence>
<evidence type="ECO:0000256" key="10">
    <source>
        <dbReference type="PIRSR" id="PIRSR036894-2"/>
    </source>
</evidence>
<keyword evidence="4 9" id="KW-0479">Metal-binding</keyword>
<comment type="catalytic activity">
    <reaction evidence="1">
        <text>D-mannose 6-phosphate = D-fructose 6-phosphate</text>
        <dbReference type="Rhea" id="RHEA:12356"/>
        <dbReference type="ChEBI" id="CHEBI:58735"/>
        <dbReference type="ChEBI" id="CHEBI:61527"/>
        <dbReference type="EC" id="5.3.1.8"/>
    </reaction>
</comment>
<dbReference type="PANTHER" id="PTHR42742:SF3">
    <property type="entry name" value="FRUCTOKINASE"/>
    <property type="match status" value="1"/>
</dbReference>
<dbReference type="Pfam" id="PF20511">
    <property type="entry name" value="PMI_typeI_cat"/>
    <property type="match status" value="1"/>
</dbReference>
<evidence type="ECO:0000256" key="6">
    <source>
        <dbReference type="ARBA" id="ARBA00023235"/>
    </source>
</evidence>
<organism evidence="13 14">
    <name type="scientific">Maledivibacter halophilus</name>
    <dbReference type="NCBI Taxonomy" id="36842"/>
    <lineage>
        <taxon>Bacteria</taxon>
        <taxon>Bacillati</taxon>
        <taxon>Bacillota</taxon>
        <taxon>Clostridia</taxon>
        <taxon>Peptostreptococcales</taxon>
        <taxon>Caminicellaceae</taxon>
        <taxon>Maledivibacter</taxon>
    </lineage>
</organism>
<dbReference type="GO" id="GO:0008270">
    <property type="term" value="F:zinc ion binding"/>
    <property type="evidence" value="ECO:0007669"/>
    <property type="project" value="InterPro"/>
</dbReference>
<reference evidence="13 14" key="1">
    <citation type="submission" date="2017-02" db="EMBL/GenBank/DDBJ databases">
        <authorList>
            <person name="Peterson S.W."/>
        </authorList>
    </citation>
    <scope>NUCLEOTIDE SEQUENCE [LARGE SCALE GENOMIC DNA]</scope>
    <source>
        <strain evidence="13 14">M1</strain>
    </source>
</reference>
<accession>A0A1T5KD40</accession>